<protein>
    <submittedName>
        <fullName evidence="1">Tetratricopeptide repeat protein</fullName>
    </submittedName>
</protein>
<dbReference type="Pfam" id="PF13432">
    <property type="entry name" value="TPR_16"/>
    <property type="match status" value="2"/>
</dbReference>
<keyword evidence="2" id="KW-1185">Reference proteome</keyword>
<dbReference type="InterPro" id="IPR019734">
    <property type="entry name" value="TPR_rpt"/>
</dbReference>
<dbReference type="AlphaFoldDB" id="A0A3N2BE42"/>
<organism evidence="1 2">
    <name type="scientific">Bogoriella caseilytica</name>
    <dbReference type="NCBI Taxonomy" id="56055"/>
    <lineage>
        <taxon>Bacteria</taxon>
        <taxon>Bacillati</taxon>
        <taxon>Actinomycetota</taxon>
        <taxon>Actinomycetes</taxon>
        <taxon>Micrococcales</taxon>
        <taxon>Bogoriellaceae</taxon>
        <taxon>Bogoriella</taxon>
    </lineage>
</organism>
<accession>A0A3N2BE42</accession>
<comment type="caution">
    <text evidence="1">The sequence shown here is derived from an EMBL/GenBank/DDBJ whole genome shotgun (WGS) entry which is preliminary data.</text>
</comment>
<proteinExistence type="predicted"/>
<dbReference type="Pfam" id="PF13174">
    <property type="entry name" value="TPR_6"/>
    <property type="match status" value="1"/>
</dbReference>
<dbReference type="SMART" id="SM00028">
    <property type="entry name" value="TPR"/>
    <property type="match status" value="3"/>
</dbReference>
<dbReference type="RefSeq" id="WP_123303740.1">
    <property type="nucleotide sequence ID" value="NZ_RKHK01000001.1"/>
</dbReference>
<name>A0A3N2BE42_9MICO</name>
<sequence>MPAPKTNDRYIIAARLLGYLNEPEKAVALLTKALENDPENIRLLRFRGHRRITTRDFDGAISDLQAAAALLPGSEDEYELYQKDVQPDAIKLVVGDDDVNDHHPTISSLAGTPEAEKYMTTLHTAVWYHLAVALYVSGRLTEAVEAFSNAYRTAHHYEGKVASLDWKYMALRRLGRTEEAEQVLPEFVTLVEEYDPQGVGYHDRMELYTGKITPEQLAATISDNTLLIATVGYGLGNWYLYNGDVEKAKETFQGVLDTGASGAFAYIAVESERAGLGELANSPLHNN</sequence>
<dbReference type="Proteomes" id="UP000280668">
    <property type="component" value="Unassembled WGS sequence"/>
</dbReference>
<evidence type="ECO:0000313" key="2">
    <source>
        <dbReference type="Proteomes" id="UP000280668"/>
    </source>
</evidence>
<dbReference type="Gene3D" id="1.25.40.10">
    <property type="entry name" value="Tetratricopeptide repeat domain"/>
    <property type="match status" value="2"/>
</dbReference>
<gene>
    <name evidence="1" type="ORF">EDD31_1679</name>
</gene>
<evidence type="ECO:0000313" key="1">
    <source>
        <dbReference type="EMBL" id="ROR73304.1"/>
    </source>
</evidence>
<dbReference type="SUPFAM" id="SSF48452">
    <property type="entry name" value="TPR-like"/>
    <property type="match status" value="1"/>
</dbReference>
<reference evidence="1 2" key="1">
    <citation type="submission" date="2018-11" db="EMBL/GenBank/DDBJ databases">
        <title>Sequencing the genomes of 1000 actinobacteria strains.</title>
        <authorList>
            <person name="Klenk H.-P."/>
        </authorList>
    </citation>
    <scope>NUCLEOTIDE SEQUENCE [LARGE SCALE GENOMIC DNA]</scope>
    <source>
        <strain evidence="1 2">DSM 11294</strain>
    </source>
</reference>
<dbReference type="EMBL" id="RKHK01000001">
    <property type="protein sequence ID" value="ROR73304.1"/>
    <property type="molecule type" value="Genomic_DNA"/>
</dbReference>
<dbReference type="OrthoDB" id="3777470at2"/>
<dbReference type="InterPro" id="IPR011990">
    <property type="entry name" value="TPR-like_helical_dom_sf"/>
</dbReference>